<dbReference type="EMBL" id="FOQD01000003">
    <property type="protein sequence ID" value="SFH80378.1"/>
    <property type="molecule type" value="Genomic_DNA"/>
</dbReference>
<sequence length="243" mass="27513">MRYVLLNDRYAPITSGIGFIECASSVAANAFSSWQEVIQESRGVAVRRLELHGGLSENLQHLLPLTSVECRRFLFQPTRSNWTAYFDNGHRGTDVFSVVSTLCEKIGCRGIRALCIEDTMRKSPTGYRGRYGGAIIEFYAADRSKCNFLNIQRSISAANDGGRWRFNASGEPFPFETQASYQIPRVRDRFTPQMLDEYLQALGIHMFSEEFFNSDCPGYLIKKEGPHADKMKEFTLADVQASF</sequence>
<name>A0A1I3D169_9PLAN</name>
<keyword evidence="2" id="KW-1185">Reference proteome</keyword>
<dbReference type="Proteomes" id="UP000199518">
    <property type="component" value="Unassembled WGS sequence"/>
</dbReference>
<dbReference type="STRING" id="1576369.SAMN05421753_10346"/>
<reference evidence="2" key="1">
    <citation type="submission" date="2016-10" db="EMBL/GenBank/DDBJ databases">
        <authorList>
            <person name="Varghese N."/>
            <person name="Submissions S."/>
        </authorList>
    </citation>
    <scope>NUCLEOTIDE SEQUENCE [LARGE SCALE GENOMIC DNA]</scope>
    <source>
        <strain evidence="2">DSM 26348</strain>
    </source>
</reference>
<accession>A0A1I3D169</accession>
<proteinExistence type="predicted"/>
<protein>
    <submittedName>
        <fullName evidence="1">Uncharacterized protein</fullName>
    </submittedName>
</protein>
<dbReference type="OrthoDB" id="1073876at2"/>
<dbReference type="RefSeq" id="WP_139228243.1">
    <property type="nucleotide sequence ID" value="NZ_FOQD01000003.1"/>
</dbReference>
<organism evidence="1 2">
    <name type="scientific">Planctomicrobium piriforme</name>
    <dbReference type="NCBI Taxonomy" id="1576369"/>
    <lineage>
        <taxon>Bacteria</taxon>
        <taxon>Pseudomonadati</taxon>
        <taxon>Planctomycetota</taxon>
        <taxon>Planctomycetia</taxon>
        <taxon>Planctomycetales</taxon>
        <taxon>Planctomycetaceae</taxon>
        <taxon>Planctomicrobium</taxon>
    </lineage>
</organism>
<gene>
    <name evidence="1" type="ORF">SAMN05421753_10346</name>
</gene>
<evidence type="ECO:0000313" key="2">
    <source>
        <dbReference type="Proteomes" id="UP000199518"/>
    </source>
</evidence>
<evidence type="ECO:0000313" key="1">
    <source>
        <dbReference type="EMBL" id="SFH80378.1"/>
    </source>
</evidence>
<dbReference type="AlphaFoldDB" id="A0A1I3D169"/>